<feature type="transmembrane region" description="Helical" evidence="2">
    <location>
        <begin position="1097"/>
        <end position="1117"/>
    </location>
</feature>
<proteinExistence type="predicted"/>
<feature type="region of interest" description="Disordered" evidence="1">
    <location>
        <begin position="777"/>
        <end position="805"/>
    </location>
</feature>
<feature type="transmembrane region" description="Helical" evidence="2">
    <location>
        <begin position="1000"/>
        <end position="1021"/>
    </location>
</feature>
<organism evidence="3 4">
    <name type="scientific">Muraenolepis orangiensis</name>
    <name type="common">Patagonian moray cod</name>
    <dbReference type="NCBI Taxonomy" id="630683"/>
    <lineage>
        <taxon>Eukaryota</taxon>
        <taxon>Metazoa</taxon>
        <taxon>Chordata</taxon>
        <taxon>Craniata</taxon>
        <taxon>Vertebrata</taxon>
        <taxon>Euteleostomi</taxon>
        <taxon>Actinopterygii</taxon>
        <taxon>Neopterygii</taxon>
        <taxon>Teleostei</taxon>
        <taxon>Neoteleostei</taxon>
        <taxon>Acanthomorphata</taxon>
        <taxon>Zeiogadaria</taxon>
        <taxon>Gadariae</taxon>
        <taxon>Gadiformes</taxon>
        <taxon>Muraenolepidoidei</taxon>
        <taxon>Muraenolepididae</taxon>
        <taxon>Muraenolepis</taxon>
    </lineage>
</organism>
<dbReference type="AlphaFoldDB" id="A0A9Q0DLF1"/>
<feature type="compositionally biased region" description="Polar residues" evidence="1">
    <location>
        <begin position="377"/>
        <end position="440"/>
    </location>
</feature>
<keyword evidence="2" id="KW-0472">Membrane</keyword>
<feature type="transmembrane region" description="Helical" evidence="2">
    <location>
        <begin position="1065"/>
        <end position="1085"/>
    </location>
</feature>
<feature type="compositionally biased region" description="Basic and acidic residues" evidence="1">
    <location>
        <begin position="95"/>
        <end position="104"/>
    </location>
</feature>
<name>A0A9Q0DLF1_9TELE</name>
<feature type="transmembrane region" description="Helical" evidence="2">
    <location>
        <begin position="909"/>
        <end position="931"/>
    </location>
</feature>
<comment type="caution">
    <text evidence="3">The sequence shown here is derived from an EMBL/GenBank/DDBJ whole genome shotgun (WGS) entry which is preliminary data.</text>
</comment>
<feature type="compositionally biased region" description="Polar residues" evidence="1">
    <location>
        <begin position="223"/>
        <end position="238"/>
    </location>
</feature>
<feature type="compositionally biased region" description="Basic and acidic residues" evidence="1">
    <location>
        <begin position="124"/>
        <end position="140"/>
    </location>
</feature>
<feature type="region of interest" description="Disordered" evidence="1">
    <location>
        <begin position="1"/>
        <end position="190"/>
    </location>
</feature>
<feature type="region of interest" description="Disordered" evidence="1">
    <location>
        <begin position="210"/>
        <end position="259"/>
    </location>
</feature>
<reference evidence="3" key="1">
    <citation type="submission" date="2022-07" db="EMBL/GenBank/DDBJ databases">
        <title>Chromosome-level genome of Muraenolepis orangiensis.</title>
        <authorList>
            <person name="Kim J."/>
        </authorList>
    </citation>
    <scope>NUCLEOTIDE SEQUENCE</scope>
    <source>
        <strain evidence="3">KU_S4_2022</strain>
        <tissue evidence="3">Muscle</tissue>
    </source>
</reference>
<gene>
    <name evidence="3" type="ORF">NHX12_010023</name>
</gene>
<feature type="region of interest" description="Disordered" evidence="1">
    <location>
        <begin position="374"/>
        <end position="595"/>
    </location>
</feature>
<feature type="region of interest" description="Disordered" evidence="1">
    <location>
        <begin position="312"/>
        <end position="339"/>
    </location>
</feature>
<evidence type="ECO:0000313" key="3">
    <source>
        <dbReference type="EMBL" id="KAJ3589175.1"/>
    </source>
</evidence>
<protein>
    <submittedName>
        <fullName evidence="3">Uncharacterized protein</fullName>
    </submittedName>
</protein>
<feature type="compositionally biased region" description="Polar residues" evidence="1">
    <location>
        <begin position="1"/>
        <end position="26"/>
    </location>
</feature>
<feature type="transmembrane region" description="Helical" evidence="2">
    <location>
        <begin position="1129"/>
        <end position="1148"/>
    </location>
</feature>
<dbReference type="Proteomes" id="UP001148018">
    <property type="component" value="Unassembled WGS sequence"/>
</dbReference>
<feature type="compositionally biased region" description="Low complexity" evidence="1">
    <location>
        <begin position="108"/>
        <end position="122"/>
    </location>
</feature>
<feature type="compositionally biased region" description="Polar residues" evidence="1">
    <location>
        <begin position="556"/>
        <end position="572"/>
    </location>
</feature>
<feature type="compositionally biased region" description="Polar residues" evidence="1">
    <location>
        <begin position="453"/>
        <end position="480"/>
    </location>
</feature>
<feature type="region of interest" description="Disordered" evidence="1">
    <location>
        <begin position="724"/>
        <end position="743"/>
    </location>
</feature>
<evidence type="ECO:0000313" key="4">
    <source>
        <dbReference type="Proteomes" id="UP001148018"/>
    </source>
</evidence>
<feature type="transmembrane region" description="Helical" evidence="2">
    <location>
        <begin position="1033"/>
        <end position="1053"/>
    </location>
</feature>
<feature type="compositionally biased region" description="Low complexity" evidence="1">
    <location>
        <begin position="623"/>
        <end position="644"/>
    </location>
</feature>
<feature type="region of interest" description="Disordered" evidence="1">
    <location>
        <begin position="615"/>
        <end position="695"/>
    </location>
</feature>
<feature type="transmembrane region" description="Helical" evidence="2">
    <location>
        <begin position="843"/>
        <end position="863"/>
    </location>
</feature>
<keyword evidence="2" id="KW-1133">Transmembrane helix</keyword>
<accession>A0A9Q0DLF1</accession>
<dbReference type="EMBL" id="JANIIK010000115">
    <property type="protein sequence ID" value="KAJ3589175.1"/>
    <property type="molecule type" value="Genomic_DNA"/>
</dbReference>
<evidence type="ECO:0000256" key="1">
    <source>
        <dbReference type="SAM" id="MobiDB-lite"/>
    </source>
</evidence>
<keyword evidence="4" id="KW-1185">Reference proteome</keyword>
<feature type="compositionally biased region" description="Acidic residues" evidence="1">
    <location>
        <begin position="82"/>
        <end position="93"/>
    </location>
</feature>
<feature type="transmembrane region" description="Helical" evidence="2">
    <location>
        <begin position="875"/>
        <end position="897"/>
    </location>
</feature>
<feature type="transmembrane region" description="Helical" evidence="2">
    <location>
        <begin position="943"/>
        <end position="961"/>
    </location>
</feature>
<dbReference type="OrthoDB" id="10038993at2759"/>
<feature type="compositionally biased region" description="Low complexity" evidence="1">
    <location>
        <begin position="585"/>
        <end position="595"/>
    </location>
</feature>
<evidence type="ECO:0000256" key="2">
    <source>
        <dbReference type="SAM" id="Phobius"/>
    </source>
</evidence>
<feature type="compositionally biased region" description="Low complexity" evidence="1">
    <location>
        <begin position="500"/>
        <end position="517"/>
    </location>
</feature>
<keyword evidence="2" id="KW-0812">Transmembrane</keyword>
<feature type="compositionally biased region" description="Basic and acidic residues" evidence="1">
    <location>
        <begin position="159"/>
        <end position="187"/>
    </location>
</feature>
<sequence>MSSPPSLQGLRGSSTSQEIRNKTQIQRPHAGDANANQLGPAGGQAERGTLGEDGYSTRRLQSFLPHREAHQLPQYQYSMPKEEEEEEDEDFEDGGSFRDGKDEEGPMSISSSSTASSASCGGKKSGESKRGGETQKDGRIQRKHVCHSSEELDACVEGSVEREEVTHASRGRERERRRPGSLKESKSETNVFASSCLTAVSLSGSLASALDSSGVAQPPLPNPNTSYHPGLYNATSAQARRRAPAPVDANQNSAPAPVQHGLNQDWRQEECYGNGLSSSDARLGLRRKGGFEERVLPPRRQQLVRPLCQSETGRGWGLAEPMTTAPQREPEQADCQSQGTNKRFLKSALREPSDISHLYNIQMLSQQRQSKELVSIEAQSLDRQPSTARRTSSPSALPPSTETRAQAQLTYRRNCSSPNRSPMGPRTSTPPHSPLRTPQGSPRRLPSMFLVSRTVSGPRQPQPGTNPAVEASSQGYNTSGLRPPVKTNISTSGIPKAPTNQQQQQSSPNRYPNSSPRETSPFPKGNLKPKGVRPKIITSVRKSPQLRPQVVDGPYQVSSLPSRLSAYSQTQASPPREPPQRDSPPDGSSSSRVRGSAVFSASNLLFERYRQEVQTNLYPPPGSIRSGGRPPPGHTHTLPTAHTHTGAHAHAHSHTAPPKLAGKGDVFYGTPSDKRTLPETGRPASFGGISSDDSKMAAQVGATGSLLRSGRGLRLGLGAVARTTTGSVKGRGPAQGQRSSLVFSQPVQAVSRVASQKSQENTDAAASCSGPICITAQRSHGRRSLQPPRAGQSGLRPPGFTSNVRPGPAGRLGAVSFARSSSVSSGSSGDSAPPPRPTQPGGLFVYLVGYLVACFSIWLASWWPVCLSGGLPGGLFVCLVGYLVGWLVACLSIWWAAWWPVCLSGRLPGGLFVCLVGYLVGWLVACFSIWWAGWCPVCLSGGLPVRLVGGLFVYLVGWQPVCLPGGLFVDVVVYLVACLSTMWWATWWPVCRCGGLPGGLFVDDVVGYLVACLSMWWATWWPVCRCGGLPGGLFVDVVSYLVACLSMWWATWWPVCRCGGLPGGLFVDVVGYLVACLSMWWATWWPVCRCGGLPGGLFVDVVGYLVACLWMWWATWWPVCGCGGLPGGLFVDVVGYLVACLSMWWATWSTLRLFVGWPTGRASLMVF</sequence>